<proteinExistence type="predicted"/>
<organism evidence="1 2">
    <name type="scientific">Coccidioides posadasii RMSCC 3488</name>
    <dbReference type="NCBI Taxonomy" id="454284"/>
    <lineage>
        <taxon>Eukaryota</taxon>
        <taxon>Fungi</taxon>
        <taxon>Dikarya</taxon>
        <taxon>Ascomycota</taxon>
        <taxon>Pezizomycotina</taxon>
        <taxon>Eurotiomycetes</taxon>
        <taxon>Eurotiomycetidae</taxon>
        <taxon>Onygenales</taxon>
        <taxon>Onygenaceae</taxon>
        <taxon>Coccidioides</taxon>
    </lineage>
</organism>
<protein>
    <submittedName>
        <fullName evidence="1">Uncharacterized protein</fullName>
    </submittedName>
</protein>
<dbReference type="AlphaFoldDB" id="A0A0J6I9H1"/>
<evidence type="ECO:0000313" key="1">
    <source>
        <dbReference type="EMBL" id="KMM68242.1"/>
    </source>
</evidence>
<accession>A0A0J6I9H1</accession>
<gene>
    <name evidence="1" type="ORF">CPAG_04573</name>
</gene>
<name>A0A0J6I9H1_COCPO</name>
<dbReference type="EMBL" id="DS268110">
    <property type="protein sequence ID" value="KMM68242.1"/>
    <property type="molecule type" value="Genomic_DNA"/>
</dbReference>
<reference evidence="1 2" key="1">
    <citation type="submission" date="2007-06" db="EMBL/GenBank/DDBJ databases">
        <title>The Genome Sequence of Coccidioides posadasii RMSCC_3488.</title>
        <authorList>
            <consortium name="Coccidioides Genome Resources Consortium"/>
            <consortium name="The Broad Institute Genome Sequencing Platform"/>
            <person name="Henn M.R."/>
            <person name="Sykes S."/>
            <person name="Young S."/>
            <person name="Jaffe D."/>
            <person name="Berlin A."/>
            <person name="Alvarez P."/>
            <person name="Butler J."/>
            <person name="Gnerre S."/>
            <person name="Grabherr M."/>
            <person name="Mauceli E."/>
            <person name="Brockman W."/>
            <person name="Kodira C."/>
            <person name="Alvarado L."/>
            <person name="Zeng Q."/>
            <person name="Crawford M."/>
            <person name="Antoine C."/>
            <person name="Devon K."/>
            <person name="Galgiani J."/>
            <person name="Orsborn K."/>
            <person name="Lewis M.L."/>
            <person name="Nusbaum C."/>
            <person name="Galagan J."/>
            <person name="Birren B."/>
        </authorList>
    </citation>
    <scope>NUCLEOTIDE SEQUENCE [LARGE SCALE GENOMIC DNA]</scope>
    <source>
        <strain evidence="1 2">RMSCC 3488</strain>
    </source>
</reference>
<evidence type="ECO:0000313" key="2">
    <source>
        <dbReference type="Proteomes" id="UP000054567"/>
    </source>
</evidence>
<reference evidence="2" key="2">
    <citation type="journal article" date="2009" name="Genome Res.">
        <title>Comparative genomic analyses of the human fungal pathogens Coccidioides and their relatives.</title>
        <authorList>
            <person name="Sharpton T.J."/>
            <person name="Stajich J.E."/>
            <person name="Rounsley S.D."/>
            <person name="Gardner M.J."/>
            <person name="Wortman J.R."/>
            <person name="Jordar V.S."/>
            <person name="Maiti R."/>
            <person name="Kodira C.D."/>
            <person name="Neafsey D.E."/>
            <person name="Zeng Q."/>
            <person name="Hung C.-Y."/>
            <person name="McMahan C."/>
            <person name="Muszewska A."/>
            <person name="Grynberg M."/>
            <person name="Mandel M.A."/>
            <person name="Kellner E.M."/>
            <person name="Barker B.M."/>
            <person name="Galgiani J.N."/>
            <person name="Orbach M.J."/>
            <person name="Kirkland T.N."/>
            <person name="Cole G.T."/>
            <person name="Henn M.R."/>
            <person name="Birren B.W."/>
            <person name="Taylor J.W."/>
        </authorList>
    </citation>
    <scope>NUCLEOTIDE SEQUENCE [LARGE SCALE GENOMIC DNA]</scope>
    <source>
        <strain evidence="2">RMSCC 3488</strain>
    </source>
</reference>
<dbReference type="VEuPathDB" id="FungiDB:CPAG_04573"/>
<sequence length="112" mass="12877">MTRNDSPVDTQLFVDPNIRKIVRTDAVWVSLRDSCTISSFWRLLAGGDLRRRRCQGRTNSFILHFFPLFTSKRTFRWGHGQACVQGWLSQSVHAFTCQATEQRLTRTVGGES</sequence>
<reference evidence="2" key="3">
    <citation type="journal article" date="2010" name="Genome Res.">
        <title>Population genomic sequencing of Coccidioides fungi reveals recent hybridization and transposon control.</title>
        <authorList>
            <person name="Neafsey D.E."/>
            <person name="Barker B.M."/>
            <person name="Sharpton T.J."/>
            <person name="Stajich J.E."/>
            <person name="Park D.J."/>
            <person name="Whiston E."/>
            <person name="Hung C.-Y."/>
            <person name="McMahan C."/>
            <person name="White J."/>
            <person name="Sykes S."/>
            <person name="Heiman D."/>
            <person name="Young S."/>
            <person name="Zeng Q."/>
            <person name="Abouelleil A."/>
            <person name="Aftuck L."/>
            <person name="Bessette D."/>
            <person name="Brown A."/>
            <person name="FitzGerald M."/>
            <person name="Lui A."/>
            <person name="Macdonald J.P."/>
            <person name="Priest M."/>
            <person name="Orbach M.J."/>
            <person name="Galgiani J.N."/>
            <person name="Kirkland T.N."/>
            <person name="Cole G.T."/>
            <person name="Birren B.W."/>
            <person name="Henn M.R."/>
            <person name="Taylor J.W."/>
            <person name="Rounsley S.D."/>
        </authorList>
    </citation>
    <scope>NUCLEOTIDE SEQUENCE [LARGE SCALE GENOMIC DNA]</scope>
    <source>
        <strain evidence="2">RMSCC 3488</strain>
    </source>
</reference>
<dbReference type="Proteomes" id="UP000054567">
    <property type="component" value="Unassembled WGS sequence"/>
</dbReference>